<gene>
    <name evidence="1" type="ORF">FWI86_07975</name>
</gene>
<accession>A0A6B2JUY9</accession>
<dbReference type="AlphaFoldDB" id="A0A6B2JUY9"/>
<comment type="caution">
    <text evidence="1">The sequence shown here is derived from an EMBL/GenBank/DDBJ whole genome shotgun (WGS) entry which is preliminary data.</text>
</comment>
<proteinExistence type="predicted"/>
<evidence type="ECO:0000313" key="1">
    <source>
        <dbReference type="EMBL" id="NDS68932.1"/>
    </source>
</evidence>
<sequence>MVPNFTDNQKPLSPSAGNISSLTDAPIFYMISQSQNEILDFSDNLNTVAIKVNPYHTDDVVYLELVDSLPYPKRMDLLVLDAPTET</sequence>
<reference evidence="1" key="2">
    <citation type="submission" date="2020-02" db="EMBL/GenBank/DDBJ databases">
        <title>Using affinity propagation clustering for identifying bacterial clades and subclades with whole-genome sequences of Francisella tularensis.</title>
        <authorList>
            <person name="Homeier-Bachmann T."/>
            <person name="Abdel-Glil M.Y."/>
            <person name="Hackbart A."/>
            <person name="Hotzel H."/>
            <person name="Tomaso H."/>
        </authorList>
    </citation>
    <scope>NUCLEOTIDE SEQUENCE</scope>
    <source>
        <strain evidence="1">15T0085</strain>
    </source>
</reference>
<dbReference type="EMBL" id="JAAGJP010000061">
    <property type="protein sequence ID" value="NDS68932.1"/>
    <property type="molecule type" value="Genomic_DNA"/>
</dbReference>
<reference evidence="1" key="1">
    <citation type="submission" date="2019-08" db="EMBL/GenBank/DDBJ databases">
        <authorList>
            <person name="Busch A."/>
        </authorList>
    </citation>
    <scope>NUCLEOTIDE SEQUENCE</scope>
    <source>
        <strain evidence="1">15T0085</strain>
    </source>
</reference>
<name>A0A6B2JUY9_FRATU</name>
<protein>
    <submittedName>
        <fullName evidence="1">Uncharacterized protein</fullName>
    </submittedName>
</protein>
<organism evidence="1">
    <name type="scientific">Francisella tularensis subsp. holarctica</name>
    <dbReference type="NCBI Taxonomy" id="119857"/>
    <lineage>
        <taxon>Bacteria</taxon>
        <taxon>Pseudomonadati</taxon>
        <taxon>Pseudomonadota</taxon>
        <taxon>Gammaproteobacteria</taxon>
        <taxon>Thiotrichales</taxon>
        <taxon>Francisellaceae</taxon>
        <taxon>Francisella</taxon>
    </lineage>
</organism>